<keyword evidence="2 7" id="KW-0929">Antimicrobial</keyword>
<dbReference type="EC" id="3.2.1.17" evidence="7"/>
<protein>
    <recommendedName>
        <fullName evidence="7">Lysozyme</fullName>
        <ecNumber evidence="7">3.2.1.17</ecNumber>
    </recommendedName>
</protein>
<keyword evidence="4 7" id="KW-0378">Hydrolase</keyword>
<evidence type="ECO:0000256" key="2">
    <source>
        <dbReference type="ARBA" id="ARBA00022529"/>
    </source>
</evidence>
<comment type="similarity">
    <text evidence="7">Belongs to the glycosyl hydrolase 24 family.</text>
</comment>
<dbReference type="InterPro" id="IPR033907">
    <property type="entry name" value="Endolysin_autolysin"/>
</dbReference>
<sequence>MDRKPIFDQVRSTLGRAFSQPEVDALDAAIDAAIEEGTPSPRALGPAGTALIKTWEGCEKRLKDGTFEAYPDPGSADGRPWTIGWGSTGPDIRPGLIWTQAQCDARFERDIAAYVREVAEFLSASPTSANQFDALVSFHYNTGAIRRSTLGALHKAGRFAEARAEFGRWIHNNGKPMKGLQNRRREEAELYGTA</sequence>
<accession>A0ABY1Q6F2</accession>
<proteinExistence type="inferred from homology"/>
<keyword evidence="3 7" id="KW-0081">Bacteriolytic enzyme</keyword>
<name>A0ABY1Q6F2_9SPHN</name>
<dbReference type="SUPFAM" id="SSF53955">
    <property type="entry name" value="Lysozyme-like"/>
    <property type="match status" value="1"/>
</dbReference>
<organism evidence="8 9">
    <name type="scientific">Novosphingobium panipatense</name>
    <dbReference type="NCBI Taxonomy" id="428991"/>
    <lineage>
        <taxon>Bacteria</taxon>
        <taxon>Pseudomonadati</taxon>
        <taxon>Pseudomonadota</taxon>
        <taxon>Alphaproteobacteria</taxon>
        <taxon>Sphingomonadales</taxon>
        <taxon>Sphingomonadaceae</taxon>
        <taxon>Novosphingobium</taxon>
    </lineage>
</organism>
<dbReference type="HAMAP" id="MF_04110">
    <property type="entry name" value="ENDOLYSIN_T4"/>
    <property type="match status" value="1"/>
</dbReference>
<keyword evidence="5" id="KW-1035">Host cytoplasm</keyword>
<evidence type="ECO:0000256" key="5">
    <source>
        <dbReference type="ARBA" id="ARBA00023200"/>
    </source>
</evidence>
<dbReference type="Gene3D" id="1.10.530.40">
    <property type="match status" value="1"/>
</dbReference>
<dbReference type="Proteomes" id="UP001157910">
    <property type="component" value="Unassembled WGS sequence"/>
</dbReference>
<gene>
    <name evidence="8" type="ORF">SAMN06296065_103223</name>
</gene>
<reference evidence="8 9" key="1">
    <citation type="submission" date="2017-05" db="EMBL/GenBank/DDBJ databases">
        <authorList>
            <person name="Varghese N."/>
            <person name="Submissions S."/>
        </authorList>
    </citation>
    <scope>NUCLEOTIDE SEQUENCE [LARGE SCALE GENOMIC DNA]</scope>
    <source>
        <strain evidence="8 9">SM16</strain>
    </source>
</reference>
<dbReference type="Pfam" id="PF00959">
    <property type="entry name" value="Phage_lysozyme"/>
    <property type="match status" value="1"/>
</dbReference>
<dbReference type="EMBL" id="FXUI01000003">
    <property type="protein sequence ID" value="SMP61225.1"/>
    <property type="molecule type" value="Genomic_DNA"/>
</dbReference>
<dbReference type="CDD" id="cd00737">
    <property type="entry name" value="lyz_endolysin_autolysin"/>
    <property type="match status" value="1"/>
</dbReference>
<dbReference type="InterPro" id="IPR023347">
    <property type="entry name" value="Lysozyme_dom_sf"/>
</dbReference>
<evidence type="ECO:0000256" key="4">
    <source>
        <dbReference type="ARBA" id="ARBA00022801"/>
    </source>
</evidence>
<dbReference type="RefSeq" id="WP_283405651.1">
    <property type="nucleotide sequence ID" value="NZ_FXUI01000003.1"/>
</dbReference>
<dbReference type="InterPro" id="IPR034690">
    <property type="entry name" value="Endolysin_T4_type"/>
</dbReference>
<comment type="caution">
    <text evidence="8">The sequence shown here is derived from an EMBL/GenBank/DDBJ whole genome shotgun (WGS) entry which is preliminary data.</text>
</comment>
<dbReference type="InterPro" id="IPR002196">
    <property type="entry name" value="Glyco_hydro_24"/>
</dbReference>
<keyword evidence="9" id="KW-1185">Reference proteome</keyword>
<keyword evidence="6 7" id="KW-0326">Glycosidase</keyword>
<dbReference type="InterPro" id="IPR051018">
    <property type="entry name" value="Bacteriophage_GH24"/>
</dbReference>
<evidence type="ECO:0000313" key="8">
    <source>
        <dbReference type="EMBL" id="SMP61225.1"/>
    </source>
</evidence>
<evidence type="ECO:0000256" key="1">
    <source>
        <dbReference type="ARBA" id="ARBA00000632"/>
    </source>
</evidence>
<evidence type="ECO:0000313" key="9">
    <source>
        <dbReference type="Proteomes" id="UP001157910"/>
    </source>
</evidence>
<evidence type="ECO:0000256" key="6">
    <source>
        <dbReference type="ARBA" id="ARBA00023295"/>
    </source>
</evidence>
<evidence type="ECO:0000256" key="3">
    <source>
        <dbReference type="ARBA" id="ARBA00022638"/>
    </source>
</evidence>
<dbReference type="PANTHER" id="PTHR38107:SF3">
    <property type="entry name" value="LYSOZYME RRRD-RELATED"/>
    <property type="match status" value="1"/>
</dbReference>
<dbReference type="InterPro" id="IPR023346">
    <property type="entry name" value="Lysozyme-like_dom_sf"/>
</dbReference>
<evidence type="ECO:0000256" key="7">
    <source>
        <dbReference type="RuleBase" id="RU003788"/>
    </source>
</evidence>
<comment type="catalytic activity">
    <reaction evidence="1 7">
        <text>Hydrolysis of (1-&gt;4)-beta-linkages between N-acetylmuramic acid and N-acetyl-D-glucosamine residues in a peptidoglycan and between N-acetyl-D-glucosamine residues in chitodextrins.</text>
        <dbReference type="EC" id="3.2.1.17"/>
    </reaction>
</comment>
<dbReference type="PANTHER" id="PTHR38107">
    <property type="match status" value="1"/>
</dbReference>